<evidence type="ECO:0000313" key="2">
    <source>
        <dbReference type="Proteomes" id="UP000616769"/>
    </source>
</evidence>
<dbReference type="EMBL" id="JXLN01010969">
    <property type="protein sequence ID" value="KPM06590.1"/>
    <property type="molecule type" value="Genomic_DNA"/>
</dbReference>
<sequence>MATYRYGYEGQRVLDQSSLLICHQLDEVDSILIDHQTKTDKILHEAPMELEIIDKNLEVIQNDAKQTALESRITTIITEYHQLELPVYLKKLDMTFGMNQRKYTKKFHDLSSALCHRDRRENETIINGPNDSESNHKGTYIVLAMASLTLILLFTLISGKYFFCFGCCFGYIFLQILLVTSILAFLYLIISSDICLQFQSILIDLLKMVSNESQPSPPSTPSSSIYDYVEYYLKCPLQQSSLQSPYRILNELQTKLNESESKLMEFDKEIKFYLKQWKQHQESLDERTKKLSVDLERFSQESIPKLMGFLEEFQSIIDQLRCAKITSKLNWFLTEYCTNIYNSVFFFFVNIIGASIGYCFLLTLSIYILLS</sequence>
<accession>A0A132A848</accession>
<comment type="caution">
    <text evidence="1">The sequence shown here is derived from an EMBL/GenBank/DDBJ whole genome shotgun (WGS) entry which is preliminary data.</text>
</comment>
<dbReference type="AlphaFoldDB" id="A0A132A848"/>
<name>A0A132A848_SARSC</name>
<reference evidence="1 2" key="1">
    <citation type="journal article" date="2015" name="Parasit. Vectors">
        <title>Draft genome of the scabies mite.</title>
        <authorList>
            <person name="Rider S.D.Jr."/>
            <person name="Morgan M.S."/>
            <person name="Arlian L.G."/>
        </authorList>
    </citation>
    <scope>NUCLEOTIDE SEQUENCE [LARGE SCALE GENOMIC DNA]</scope>
    <source>
        <strain evidence="1">Arlian Lab</strain>
    </source>
</reference>
<protein>
    <submittedName>
        <fullName evidence="1">Uncharacterized protein</fullName>
    </submittedName>
</protein>
<proteinExistence type="predicted"/>
<dbReference type="VEuPathDB" id="VectorBase:SSCA002767"/>
<dbReference type="Proteomes" id="UP000616769">
    <property type="component" value="Unassembled WGS sequence"/>
</dbReference>
<evidence type="ECO:0000313" key="1">
    <source>
        <dbReference type="EMBL" id="KPM06590.1"/>
    </source>
</evidence>
<gene>
    <name evidence="1" type="ORF">QR98_0050670</name>
</gene>
<organism evidence="1 2">
    <name type="scientific">Sarcoptes scabiei</name>
    <name type="common">Itch mite</name>
    <name type="synonym">Acarus scabiei</name>
    <dbReference type="NCBI Taxonomy" id="52283"/>
    <lineage>
        <taxon>Eukaryota</taxon>
        <taxon>Metazoa</taxon>
        <taxon>Ecdysozoa</taxon>
        <taxon>Arthropoda</taxon>
        <taxon>Chelicerata</taxon>
        <taxon>Arachnida</taxon>
        <taxon>Acari</taxon>
        <taxon>Acariformes</taxon>
        <taxon>Sarcoptiformes</taxon>
        <taxon>Astigmata</taxon>
        <taxon>Psoroptidia</taxon>
        <taxon>Sarcoptoidea</taxon>
        <taxon>Sarcoptidae</taxon>
        <taxon>Sarcoptinae</taxon>
        <taxon>Sarcoptes</taxon>
    </lineage>
</organism>